<dbReference type="OMA" id="QEPQKDY"/>
<feature type="compositionally biased region" description="Polar residues" evidence="1">
    <location>
        <begin position="1"/>
        <end position="22"/>
    </location>
</feature>
<dbReference type="Proteomes" id="UP000683925">
    <property type="component" value="Unassembled WGS sequence"/>
</dbReference>
<reference evidence="2" key="1">
    <citation type="submission" date="2021-01" db="EMBL/GenBank/DDBJ databases">
        <authorList>
            <consortium name="Genoscope - CEA"/>
            <person name="William W."/>
        </authorList>
    </citation>
    <scope>NUCLEOTIDE SEQUENCE</scope>
</reference>
<keyword evidence="3" id="KW-1185">Reference proteome</keyword>
<comment type="caution">
    <text evidence="2">The sequence shown here is derived from an EMBL/GenBank/DDBJ whole genome shotgun (WGS) entry which is preliminary data.</text>
</comment>
<accession>A0A8S1TNY8</accession>
<feature type="region of interest" description="Disordered" evidence="1">
    <location>
        <begin position="1"/>
        <end position="23"/>
    </location>
</feature>
<proteinExistence type="predicted"/>
<evidence type="ECO:0000256" key="1">
    <source>
        <dbReference type="SAM" id="MobiDB-lite"/>
    </source>
</evidence>
<sequence length="195" mass="23000">MDQGFSQNQTGLLSNKSSQKYQEPQKDYAIEMQDMTDQQSYVLLTNEQTSNQTQQQQNMNKYAQPQMFNSNPHQYYQFQQLNQNQQQYVVPRTTLQNHQQYNNQQYGKKQNITHYAVCIFCRSPQSIADDKKPFMCYQCKQVQQANYDFFKCSHCKVTVKYQKGISSVIRCTKCNNHNFVQLQPIVQIAEDQGKI</sequence>
<dbReference type="AlphaFoldDB" id="A0A8S1TNY8"/>
<dbReference type="EMBL" id="CAJJDP010000028">
    <property type="protein sequence ID" value="CAD8153588.1"/>
    <property type="molecule type" value="Genomic_DNA"/>
</dbReference>
<dbReference type="OrthoDB" id="310866at2759"/>
<gene>
    <name evidence="2" type="ORF">POCTA_138.1.T0280079</name>
</gene>
<evidence type="ECO:0000313" key="3">
    <source>
        <dbReference type="Proteomes" id="UP000683925"/>
    </source>
</evidence>
<evidence type="ECO:0000313" key="2">
    <source>
        <dbReference type="EMBL" id="CAD8153588.1"/>
    </source>
</evidence>
<name>A0A8S1TNY8_PAROT</name>
<organism evidence="2 3">
    <name type="scientific">Paramecium octaurelia</name>
    <dbReference type="NCBI Taxonomy" id="43137"/>
    <lineage>
        <taxon>Eukaryota</taxon>
        <taxon>Sar</taxon>
        <taxon>Alveolata</taxon>
        <taxon>Ciliophora</taxon>
        <taxon>Intramacronucleata</taxon>
        <taxon>Oligohymenophorea</taxon>
        <taxon>Peniculida</taxon>
        <taxon>Parameciidae</taxon>
        <taxon>Paramecium</taxon>
    </lineage>
</organism>
<protein>
    <submittedName>
        <fullName evidence="2">Uncharacterized protein</fullName>
    </submittedName>
</protein>